<dbReference type="SUPFAM" id="SSF89447">
    <property type="entry name" value="AbrB/MazE/MraZ-like"/>
    <property type="match status" value="1"/>
</dbReference>
<reference evidence="9" key="2">
    <citation type="journal article" date="2021" name="PeerJ">
        <title>Extensive microbial diversity within the chicken gut microbiome revealed by metagenomics and culture.</title>
        <authorList>
            <person name="Gilroy R."/>
            <person name="Ravi A."/>
            <person name="Getino M."/>
            <person name="Pursley I."/>
            <person name="Horton D.L."/>
            <person name="Alikhan N.F."/>
            <person name="Baker D."/>
            <person name="Gharbi K."/>
            <person name="Hall N."/>
            <person name="Watson M."/>
            <person name="Adriaenssens E.M."/>
            <person name="Foster-Nyarko E."/>
            <person name="Jarju S."/>
            <person name="Secka A."/>
            <person name="Antonio M."/>
            <person name="Oren A."/>
            <person name="Chaudhuri R.R."/>
            <person name="La Ragione R."/>
            <person name="Hildebrand F."/>
            <person name="Pallen M.J."/>
        </authorList>
    </citation>
    <scope>NUCLEOTIDE SEQUENCE</scope>
    <source>
        <strain evidence="9">CHK121-14286</strain>
    </source>
</reference>
<dbReference type="GO" id="GO:0000976">
    <property type="term" value="F:transcription cis-regulatory region binding"/>
    <property type="evidence" value="ECO:0007669"/>
    <property type="project" value="TreeGrafter"/>
</dbReference>
<comment type="subunit">
    <text evidence="7">Forms oligomers.</text>
</comment>
<dbReference type="InterPro" id="IPR035644">
    <property type="entry name" value="MraZ_C"/>
</dbReference>
<dbReference type="Proteomes" id="UP000824200">
    <property type="component" value="Unassembled WGS sequence"/>
</dbReference>
<dbReference type="HAMAP" id="MF_01008">
    <property type="entry name" value="MraZ"/>
    <property type="match status" value="1"/>
</dbReference>
<dbReference type="PANTHER" id="PTHR34701">
    <property type="entry name" value="TRANSCRIPTIONAL REGULATOR MRAZ"/>
    <property type="match status" value="1"/>
</dbReference>
<comment type="caution">
    <text evidence="9">The sequence shown here is derived from an EMBL/GenBank/DDBJ whole genome shotgun (WGS) entry which is preliminary data.</text>
</comment>
<evidence type="ECO:0000259" key="8">
    <source>
        <dbReference type="PROSITE" id="PS51740"/>
    </source>
</evidence>
<dbReference type="GO" id="GO:0009295">
    <property type="term" value="C:nucleoid"/>
    <property type="evidence" value="ECO:0007669"/>
    <property type="project" value="UniProtKB-SubCell"/>
</dbReference>
<dbReference type="GO" id="GO:0005737">
    <property type="term" value="C:cytoplasm"/>
    <property type="evidence" value="ECO:0007669"/>
    <property type="project" value="UniProtKB-UniRule"/>
</dbReference>
<gene>
    <name evidence="7" type="primary">mraZ</name>
    <name evidence="9" type="ORF">IAC95_00755</name>
</gene>
<dbReference type="Gene3D" id="3.40.1550.20">
    <property type="entry name" value="Transcriptional regulator MraZ domain"/>
    <property type="match status" value="1"/>
</dbReference>
<feature type="domain" description="SpoVT-AbrB" evidence="8">
    <location>
        <begin position="6"/>
        <end position="48"/>
    </location>
</feature>
<proteinExistence type="inferred from homology"/>
<keyword evidence="6 7" id="KW-0804">Transcription</keyword>
<dbReference type="InterPro" id="IPR003444">
    <property type="entry name" value="MraZ"/>
</dbReference>
<comment type="subcellular location">
    <subcellularLocation>
        <location evidence="7">Cytoplasm</location>
        <location evidence="7">Nucleoid</location>
    </subcellularLocation>
</comment>
<dbReference type="InterPro" id="IPR007159">
    <property type="entry name" value="SpoVT-AbrB_dom"/>
</dbReference>
<evidence type="ECO:0000256" key="6">
    <source>
        <dbReference type="ARBA" id="ARBA00023163"/>
    </source>
</evidence>
<keyword evidence="3" id="KW-0677">Repeat</keyword>
<dbReference type="InterPro" id="IPR037914">
    <property type="entry name" value="SpoVT-AbrB_sf"/>
</dbReference>
<dbReference type="Pfam" id="PF02381">
    <property type="entry name" value="MraZ"/>
    <property type="match status" value="2"/>
</dbReference>
<dbReference type="InterPro" id="IPR035642">
    <property type="entry name" value="MraZ_N"/>
</dbReference>
<reference evidence="9" key="1">
    <citation type="submission" date="2020-10" db="EMBL/GenBank/DDBJ databases">
        <authorList>
            <person name="Gilroy R."/>
        </authorList>
    </citation>
    <scope>NUCLEOTIDE SEQUENCE</scope>
    <source>
        <strain evidence="9">CHK121-14286</strain>
    </source>
</reference>
<dbReference type="AlphaFoldDB" id="A0A9D1E2Z0"/>
<name>A0A9D1E2Z0_9BACT</name>
<evidence type="ECO:0000256" key="5">
    <source>
        <dbReference type="ARBA" id="ARBA00023125"/>
    </source>
</evidence>
<comment type="similarity">
    <text evidence="7">Belongs to the MraZ family.</text>
</comment>
<dbReference type="PROSITE" id="PS51740">
    <property type="entry name" value="SPOVT_ABRB"/>
    <property type="match status" value="1"/>
</dbReference>
<keyword evidence="5 7" id="KW-0238">DNA-binding</keyword>
<evidence type="ECO:0000256" key="7">
    <source>
        <dbReference type="HAMAP-Rule" id="MF_01008"/>
    </source>
</evidence>
<evidence type="ECO:0000256" key="1">
    <source>
        <dbReference type="ARBA" id="ARBA00013860"/>
    </source>
</evidence>
<evidence type="ECO:0000256" key="3">
    <source>
        <dbReference type="ARBA" id="ARBA00022737"/>
    </source>
</evidence>
<dbReference type="InterPro" id="IPR038619">
    <property type="entry name" value="MraZ_sf"/>
</dbReference>
<dbReference type="EMBL" id="DVHL01000008">
    <property type="protein sequence ID" value="HIR65410.1"/>
    <property type="molecule type" value="Genomic_DNA"/>
</dbReference>
<evidence type="ECO:0000313" key="9">
    <source>
        <dbReference type="EMBL" id="HIR65410.1"/>
    </source>
</evidence>
<dbReference type="GO" id="GO:0003700">
    <property type="term" value="F:DNA-binding transcription factor activity"/>
    <property type="evidence" value="ECO:0007669"/>
    <property type="project" value="UniProtKB-UniRule"/>
</dbReference>
<dbReference type="GO" id="GO:2000143">
    <property type="term" value="P:negative regulation of DNA-templated transcription initiation"/>
    <property type="evidence" value="ECO:0007669"/>
    <property type="project" value="TreeGrafter"/>
</dbReference>
<keyword evidence="2 7" id="KW-0963">Cytoplasm</keyword>
<accession>A0A9D1E2Z0</accession>
<protein>
    <recommendedName>
        <fullName evidence="1 7">Transcriptional regulator MraZ</fullName>
    </recommendedName>
</protein>
<evidence type="ECO:0000313" key="10">
    <source>
        <dbReference type="Proteomes" id="UP000824200"/>
    </source>
</evidence>
<dbReference type="PANTHER" id="PTHR34701:SF1">
    <property type="entry name" value="TRANSCRIPTIONAL REGULATOR MRAZ"/>
    <property type="match status" value="1"/>
</dbReference>
<organism evidence="9 10">
    <name type="scientific">Candidatus Fimimonas gallinarum</name>
    <dbReference type="NCBI Taxonomy" id="2840821"/>
    <lineage>
        <taxon>Bacteria</taxon>
        <taxon>Pseudomonadati</taxon>
        <taxon>Myxococcota</taxon>
        <taxon>Myxococcia</taxon>
        <taxon>Myxococcales</taxon>
        <taxon>Cystobacterineae</taxon>
        <taxon>Myxococcaceae</taxon>
        <taxon>Myxococcaceae incertae sedis</taxon>
        <taxon>Candidatus Fimimonas</taxon>
    </lineage>
</organism>
<dbReference type="CDD" id="cd16320">
    <property type="entry name" value="MraZ_N"/>
    <property type="match status" value="1"/>
</dbReference>
<sequence length="151" mass="17066">MFLLGNYQHSLDDKNRIRLPSNFRTEMGNDYFLMPGSNGCIFVYKADETQKLLSSLMDLDTLNPQQSLLLTQLTAYSRSVTADSQGRFMLPDDLIKMMGINKDVRIVGAITKAEIWSEERWQEKFGTGIGAMNAATVDEIYKQLDASLKAK</sequence>
<evidence type="ECO:0000256" key="2">
    <source>
        <dbReference type="ARBA" id="ARBA00022490"/>
    </source>
</evidence>
<dbReference type="InterPro" id="IPR020603">
    <property type="entry name" value="MraZ_dom"/>
</dbReference>
<dbReference type="CDD" id="cd16321">
    <property type="entry name" value="MraZ_C"/>
    <property type="match status" value="1"/>
</dbReference>
<evidence type="ECO:0000256" key="4">
    <source>
        <dbReference type="ARBA" id="ARBA00023015"/>
    </source>
</evidence>
<keyword evidence="4 7" id="KW-0805">Transcription regulation</keyword>